<protein>
    <submittedName>
        <fullName evidence="1">Uncharacterized protein</fullName>
    </submittedName>
</protein>
<reference evidence="1 2" key="1">
    <citation type="submission" date="2022-05" db="EMBL/GenBank/DDBJ databases">
        <authorList>
            <consortium name="Genoscope - CEA"/>
            <person name="William W."/>
        </authorList>
    </citation>
    <scope>NUCLEOTIDE SEQUENCE [LARGE SCALE GENOMIC DNA]</scope>
</reference>
<gene>
    <name evidence="1" type="ORF">PLOB_00037100</name>
</gene>
<sequence>LASSLERLADNLPADKFNYTSQAFEGEKQALMKKKGLQRLQNMAASFQKFGDQQLPPKEDFYSILTDEGINDEQYEHAQNVLDTLGVRTMGNYHDQYLKSDILLLADILENFPKTCLQYYKLDPAHYFTSPGLSWDAMLIMTGIKLELMTDVDMFQFIE</sequence>
<feature type="non-terminal residue" evidence="1">
    <location>
        <position position="1"/>
    </location>
</feature>
<organism evidence="1 2">
    <name type="scientific">Porites lobata</name>
    <dbReference type="NCBI Taxonomy" id="104759"/>
    <lineage>
        <taxon>Eukaryota</taxon>
        <taxon>Metazoa</taxon>
        <taxon>Cnidaria</taxon>
        <taxon>Anthozoa</taxon>
        <taxon>Hexacorallia</taxon>
        <taxon>Scleractinia</taxon>
        <taxon>Fungiina</taxon>
        <taxon>Poritidae</taxon>
        <taxon>Porites</taxon>
    </lineage>
</organism>
<dbReference type="EMBL" id="CALNXK010000053">
    <property type="protein sequence ID" value="CAH3133622.1"/>
    <property type="molecule type" value="Genomic_DNA"/>
</dbReference>
<comment type="caution">
    <text evidence="1">The sequence shown here is derived from an EMBL/GenBank/DDBJ whole genome shotgun (WGS) entry which is preliminary data.</text>
</comment>
<proteinExistence type="predicted"/>
<dbReference type="PANTHER" id="PTHR31511:SF12">
    <property type="entry name" value="RHO TERMINATION FACTOR N-TERMINAL DOMAIN-CONTAINING PROTEIN"/>
    <property type="match status" value="1"/>
</dbReference>
<evidence type="ECO:0000313" key="1">
    <source>
        <dbReference type="EMBL" id="CAH3133622.1"/>
    </source>
</evidence>
<dbReference type="PANTHER" id="PTHR31511">
    <property type="entry name" value="PROTEIN CBG23764"/>
    <property type="match status" value="1"/>
</dbReference>
<feature type="non-terminal residue" evidence="1">
    <location>
        <position position="159"/>
    </location>
</feature>
<accession>A0ABN8P938</accession>
<dbReference type="Proteomes" id="UP001159405">
    <property type="component" value="Unassembled WGS sequence"/>
</dbReference>
<evidence type="ECO:0000313" key="2">
    <source>
        <dbReference type="Proteomes" id="UP001159405"/>
    </source>
</evidence>
<name>A0ABN8P938_9CNID</name>
<keyword evidence="2" id="KW-1185">Reference proteome</keyword>